<dbReference type="STRING" id="762486.SAMN05444411_110139"/>
<reference evidence="2 3" key="1">
    <citation type="submission" date="2016-10" db="EMBL/GenBank/DDBJ databases">
        <authorList>
            <person name="de Groot N.N."/>
        </authorList>
    </citation>
    <scope>NUCLEOTIDE SEQUENCE [LARGE SCALE GENOMIC DNA]</scope>
    <source>
        <strain evidence="2 3">DSM 24956</strain>
    </source>
</reference>
<feature type="transmembrane region" description="Helical" evidence="1">
    <location>
        <begin position="31"/>
        <end position="48"/>
    </location>
</feature>
<dbReference type="AlphaFoldDB" id="A0A1H3F683"/>
<protein>
    <submittedName>
        <fullName evidence="2">Uncharacterized protein</fullName>
    </submittedName>
</protein>
<proteinExistence type="predicted"/>
<gene>
    <name evidence="2" type="ORF">SAMN05444411_110139</name>
</gene>
<feature type="transmembrane region" description="Helical" evidence="1">
    <location>
        <begin position="55"/>
        <end position="74"/>
    </location>
</feature>
<keyword evidence="1" id="KW-0812">Transmembrane</keyword>
<dbReference type="OrthoDB" id="1450571at2"/>
<keyword evidence="3" id="KW-1185">Reference proteome</keyword>
<name>A0A1H3F683_9FLAO</name>
<dbReference type="RefSeq" id="WP_090125439.1">
    <property type="nucleotide sequence ID" value="NZ_FNNJ01000010.1"/>
</dbReference>
<keyword evidence="1" id="KW-1133">Transmembrane helix</keyword>
<evidence type="ECO:0000313" key="3">
    <source>
        <dbReference type="Proteomes" id="UP000199595"/>
    </source>
</evidence>
<evidence type="ECO:0000256" key="1">
    <source>
        <dbReference type="SAM" id="Phobius"/>
    </source>
</evidence>
<feature type="transmembrane region" description="Helical" evidence="1">
    <location>
        <begin position="7"/>
        <end position="25"/>
    </location>
</feature>
<organism evidence="2 3">
    <name type="scientific">Lutibacter oricola</name>
    <dbReference type="NCBI Taxonomy" id="762486"/>
    <lineage>
        <taxon>Bacteria</taxon>
        <taxon>Pseudomonadati</taxon>
        <taxon>Bacteroidota</taxon>
        <taxon>Flavobacteriia</taxon>
        <taxon>Flavobacteriales</taxon>
        <taxon>Flavobacteriaceae</taxon>
        <taxon>Lutibacter</taxon>
    </lineage>
</organism>
<feature type="transmembrane region" description="Helical" evidence="1">
    <location>
        <begin position="86"/>
        <end position="108"/>
    </location>
</feature>
<sequence>MIIRKDNLLLLPEVYLIIASIFYWVNTSTLFNPFAIIFIGVLLYQVIIKNKIAGLLISSVFILLNLYMVLALISELSEFTTSNNSFIRLLVFGVLFLGLNLIASIFMFKKHLVK</sequence>
<evidence type="ECO:0000313" key="2">
    <source>
        <dbReference type="EMBL" id="SDX86492.1"/>
    </source>
</evidence>
<dbReference type="Proteomes" id="UP000199595">
    <property type="component" value="Unassembled WGS sequence"/>
</dbReference>
<keyword evidence="1" id="KW-0472">Membrane</keyword>
<accession>A0A1H3F683</accession>
<dbReference type="EMBL" id="FNNJ01000010">
    <property type="protein sequence ID" value="SDX86492.1"/>
    <property type="molecule type" value="Genomic_DNA"/>
</dbReference>